<dbReference type="InterPro" id="IPR011268">
    <property type="entry name" value="Purine_phosphorylase"/>
</dbReference>
<feature type="region of interest" description="Disordered" evidence="7">
    <location>
        <begin position="324"/>
        <end position="372"/>
    </location>
</feature>
<feature type="transmembrane region" description="Helical" evidence="8">
    <location>
        <begin position="641"/>
        <end position="665"/>
    </location>
</feature>
<keyword evidence="8" id="KW-1133">Transmembrane helix</keyword>
<evidence type="ECO:0000256" key="3">
    <source>
        <dbReference type="ARBA" id="ARBA00011886"/>
    </source>
</evidence>
<keyword evidence="5" id="KW-0808">Transferase</keyword>
<dbReference type="NCBIfam" id="NF006054">
    <property type="entry name" value="PRK08202.1"/>
    <property type="match status" value="1"/>
</dbReference>
<keyword evidence="8" id="KW-0812">Transmembrane</keyword>
<evidence type="ECO:0000256" key="6">
    <source>
        <dbReference type="ARBA" id="ARBA00031036"/>
    </source>
</evidence>
<dbReference type="PANTHER" id="PTHR11904">
    <property type="entry name" value="METHYLTHIOADENOSINE/PURINE NUCLEOSIDE PHOSPHORYLASE"/>
    <property type="match status" value="1"/>
</dbReference>
<feature type="region of interest" description="Disordered" evidence="7">
    <location>
        <begin position="696"/>
        <end position="733"/>
    </location>
</feature>
<organism evidence="11 12">
    <name type="scientific">Cafeteria roenbergensis</name>
    <name type="common">Marine flagellate</name>
    <dbReference type="NCBI Taxonomy" id="33653"/>
    <lineage>
        <taxon>Eukaryota</taxon>
        <taxon>Sar</taxon>
        <taxon>Stramenopiles</taxon>
        <taxon>Bigyra</taxon>
        <taxon>Opalozoa</taxon>
        <taxon>Bicosoecida</taxon>
        <taxon>Cafeteriaceae</taxon>
        <taxon>Cafeteria</taxon>
    </lineage>
</organism>
<sequence>MAAACSPPADSFIDCGVPSHPRGSVVLVLEYSVSGSSAGPWERAQAYFASTGAFRITGRSGFATGIKLLQAPASLVRGELLQPAPRAVLVDDFGQAVESDSSTIVRIAAFSGERGSEVATLQPVAGPPASGSAMPSLSVAARSGVVQFDGLGVAATSLAVGRQLRLVLSAETGDERSVLGTSTDFVRGYAGTAGLGGRSNLSGCGVVDARGLCCEPPLWLDSCGICSSAAAVSARACGIRIELPVRVRATGTNAAGLPSESVLAQLRAGVGAVAGFAEAATARAVVMPPLSTGGAALVGSSGASGFSADGPFVTGARMVASAVVPPPSGGWPPSGPGSRTSVEARLRSATQDSADPLLGAASGPVSSQGGALEMDSARGSVVLEGTIVCAAPCPPPGDWAAGSDCPLCAPDPEGVTSNASLLQAAWAEAVEPEAMDSGKGVCNASADAAALPVAVFGDESATESALAAAHTVVLLSTVGLALLQGVIDSSRAVWGAPPLHSGPGSAIASALPSLAVVGMGVLDVADHGQFAVMLSQLHLTAPPVLRRSGELLVSSTGLIPGVWGVLRPSPPSDMVWGPPNASSHSNASVAQSELGLPGGGEAAWWLAFPEDPVGDSSVPSSVRALASPLGARPEDLLELGAVSLAAAEAAFALAFGFLIVTSCFLTRPDSRAGSGAGKPIPSSEFSVVTPLRAGSVKAKAGGKRGSLVPTKPAGAEEPKPAEPRSTAARRPRIHGPTALANRLAVAMAAVASIYFSSLTLAGMFEVSRVPGGPNDAADHRLAGWLLLFGFSLGFVALQAHSVLRQRPFAWLAPLCGCCRQLGSAPGGGPVHVGSPPYLVHAHQGRGARVFDATGRSDHERAAGRWWLLAALGDRFATSMLLVALDSRPGAQVGAMLAKQVLVLTLLLATTPASSGAAHAVKTVVVVGRAVVLAMALAFVPPYGLPDLEAMRLVGILMVAVQLALALLVLALVACLAYIRSQVAEKPEVAIICGSGLGGLADVIESPVSLDYKDIPHFHASSVPGHAGKLVFGTLGGKQVVAMKGRFHFYEGYPASTVAFPVRVFAALGAKALMVTNAAGGISAHLNVGDVMIIRDHIYVPGLAGNHSLVGKNEPAFGSRFVPSQGTMRADFAEHAFKCATDAGLTVHQGIYACVSGPTFESPAEARALRAMGADVVGMSTAPEVVVAAHSGLPVLAMSLVTNKVALAPAFGASKASALPTDAEGLPSHDEVLEAVEGSEVRLKSFAVEFVRTVDLSAVKAPAASTVDWASIDAEAPGAPAVSAPACCSGLGCLSPEGMLVAAAAVGAIAGAVAAFATVRCCPAATK</sequence>
<evidence type="ECO:0000256" key="7">
    <source>
        <dbReference type="SAM" id="MobiDB-lite"/>
    </source>
</evidence>
<dbReference type="EC" id="2.4.2.1" evidence="3"/>
<gene>
    <name evidence="11" type="ORF">FNF31_03040</name>
</gene>
<feature type="domain" description="Nucleoside phosphorylase" evidence="9">
    <location>
        <begin position="988"/>
        <end position="1250"/>
    </location>
</feature>
<evidence type="ECO:0000313" key="12">
    <source>
        <dbReference type="Proteomes" id="UP000325113"/>
    </source>
</evidence>
<evidence type="ECO:0000256" key="5">
    <source>
        <dbReference type="ARBA" id="ARBA00022679"/>
    </source>
</evidence>
<feature type="compositionally biased region" description="Pro residues" evidence="7">
    <location>
        <begin position="324"/>
        <end position="335"/>
    </location>
</feature>
<evidence type="ECO:0000256" key="8">
    <source>
        <dbReference type="SAM" id="Phobius"/>
    </source>
</evidence>
<evidence type="ECO:0000256" key="2">
    <source>
        <dbReference type="ARBA" id="ARBA00006751"/>
    </source>
</evidence>
<feature type="transmembrane region" description="Helical" evidence="8">
    <location>
        <begin position="920"/>
        <end position="940"/>
    </location>
</feature>
<dbReference type="GO" id="GO:0004731">
    <property type="term" value="F:purine-nucleoside phosphorylase activity"/>
    <property type="evidence" value="ECO:0007669"/>
    <property type="project" value="UniProtKB-EC"/>
</dbReference>
<evidence type="ECO:0000259" key="10">
    <source>
        <dbReference type="Pfam" id="PF06011"/>
    </source>
</evidence>
<dbReference type="InterPro" id="IPR035994">
    <property type="entry name" value="Nucleoside_phosphorylase_sf"/>
</dbReference>
<dbReference type="NCBIfam" id="TIGR01697">
    <property type="entry name" value="PNPH-PUNA-XAPA"/>
    <property type="match status" value="1"/>
</dbReference>
<feature type="transmembrane region" description="Helical" evidence="8">
    <location>
        <begin position="739"/>
        <end position="761"/>
    </location>
</feature>
<dbReference type="Proteomes" id="UP000325113">
    <property type="component" value="Unassembled WGS sequence"/>
</dbReference>
<comment type="pathway">
    <text evidence="1">Purine metabolism; purine nucleoside salvage.</text>
</comment>
<reference evidence="11 12" key="1">
    <citation type="submission" date="2019-07" db="EMBL/GenBank/DDBJ databases">
        <title>Genomes of Cafeteria roenbergensis.</title>
        <authorList>
            <person name="Fischer M.G."/>
            <person name="Hackl T."/>
            <person name="Roman M."/>
        </authorList>
    </citation>
    <scope>NUCLEOTIDE SEQUENCE [LARGE SCALE GENOMIC DNA]</scope>
    <source>
        <strain evidence="11 12">Cflag</strain>
    </source>
</reference>
<feature type="transmembrane region" description="Helical" evidence="8">
    <location>
        <begin position="952"/>
        <end position="978"/>
    </location>
</feature>
<dbReference type="InterPro" id="IPR000845">
    <property type="entry name" value="Nucleoside_phosphorylase_d"/>
</dbReference>
<dbReference type="PANTHER" id="PTHR11904:SF9">
    <property type="entry name" value="PURINE NUCLEOSIDE PHOSPHORYLASE-RELATED"/>
    <property type="match status" value="1"/>
</dbReference>
<dbReference type="SUPFAM" id="SSF53167">
    <property type="entry name" value="Purine and uridine phosphorylases"/>
    <property type="match status" value="1"/>
</dbReference>
<dbReference type="GO" id="GO:0005737">
    <property type="term" value="C:cytoplasm"/>
    <property type="evidence" value="ECO:0007669"/>
    <property type="project" value="TreeGrafter"/>
</dbReference>
<evidence type="ECO:0000313" key="11">
    <source>
        <dbReference type="EMBL" id="KAA0162984.1"/>
    </source>
</evidence>
<dbReference type="GO" id="GO:0009116">
    <property type="term" value="P:nucleoside metabolic process"/>
    <property type="evidence" value="ECO:0007669"/>
    <property type="project" value="InterPro"/>
</dbReference>
<protein>
    <recommendedName>
        <fullName evidence="3">purine-nucleoside phosphorylase</fullName>
        <ecNumber evidence="3">2.4.2.1</ecNumber>
    </recommendedName>
    <alternativeName>
        <fullName evidence="6">Inosine-guanosine phosphorylase</fullName>
    </alternativeName>
</protein>
<evidence type="ECO:0000256" key="4">
    <source>
        <dbReference type="ARBA" id="ARBA00022676"/>
    </source>
</evidence>
<dbReference type="Pfam" id="PF06011">
    <property type="entry name" value="TRP"/>
    <property type="match status" value="1"/>
</dbReference>
<evidence type="ECO:0000256" key="1">
    <source>
        <dbReference type="ARBA" id="ARBA00005058"/>
    </source>
</evidence>
<feature type="transmembrane region" description="Helical" evidence="8">
    <location>
        <begin position="781"/>
        <end position="799"/>
    </location>
</feature>
<dbReference type="CDD" id="cd09009">
    <property type="entry name" value="PNP-EcPNPII_like"/>
    <property type="match status" value="1"/>
</dbReference>
<proteinExistence type="inferred from homology"/>
<accession>A0A5A8DED6</accession>
<dbReference type="InterPro" id="IPR010308">
    <property type="entry name" value="TRP_C"/>
</dbReference>
<evidence type="ECO:0000259" key="9">
    <source>
        <dbReference type="Pfam" id="PF01048"/>
    </source>
</evidence>
<dbReference type="Pfam" id="PF01048">
    <property type="entry name" value="PNP_UDP_1"/>
    <property type="match status" value="1"/>
</dbReference>
<comment type="similarity">
    <text evidence="2">Belongs to the PNP/MTAP phosphorylase family.</text>
</comment>
<dbReference type="UniPathway" id="UPA00606"/>
<name>A0A5A8DED6_CAFRO</name>
<comment type="caution">
    <text evidence="11">The sequence shown here is derived from an EMBL/GenBank/DDBJ whole genome shotgun (WGS) entry which is preliminary data.</text>
</comment>
<dbReference type="EMBL" id="VLTM01000024">
    <property type="protein sequence ID" value="KAA0162984.1"/>
    <property type="molecule type" value="Genomic_DNA"/>
</dbReference>
<feature type="domain" description="TRP C-terminal" evidence="10">
    <location>
        <begin position="861"/>
        <end position="978"/>
    </location>
</feature>
<dbReference type="Gene3D" id="3.40.50.1580">
    <property type="entry name" value="Nucleoside phosphorylase domain"/>
    <property type="match status" value="1"/>
</dbReference>
<keyword evidence="8" id="KW-0472">Membrane</keyword>
<keyword evidence="4" id="KW-0328">Glycosyltransferase</keyword>